<dbReference type="PROSITE" id="PS51318">
    <property type="entry name" value="TAT"/>
    <property type="match status" value="1"/>
</dbReference>
<feature type="signal peptide" evidence="1">
    <location>
        <begin position="1"/>
        <end position="30"/>
    </location>
</feature>
<evidence type="ECO:0000256" key="1">
    <source>
        <dbReference type="SAM" id="SignalP"/>
    </source>
</evidence>
<dbReference type="EMBL" id="JBHLZU010000011">
    <property type="protein sequence ID" value="MFB9905234.1"/>
    <property type="molecule type" value="Genomic_DNA"/>
</dbReference>
<protein>
    <recommendedName>
        <fullName evidence="4">Secreted protein</fullName>
    </recommendedName>
</protein>
<evidence type="ECO:0000313" key="3">
    <source>
        <dbReference type="Proteomes" id="UP001589693"/>
    </source>
</evidence>
<keyword evidence="1" id="KW-0732">Signal</keyword>
<dbReference type="Proteomes" id="UP001589693">
    <property type="component" value="Unassembled WGS sequence"/>
</dbReference>
<comment type="caution">
    <text evidence="2">The sequence shown here is derived from an EMBL/GenBank/DDBJ whole genome shotgun (WGS) entry which is preliminary data.</text>
</comment>
<gene>
    <name evidence="2" type="ORF">ACFFQA_14955</name>
</gene>
<proteinExistence type="predicted"/>
<sequence length="124" mass="12998">MRFRNAVRRSLVSLAIAAGATAALVAPANAGMGGCNRDVCITILGNGLRVDSVTARLAHGVSFTGHFHIWGGGIDFTTHTQNWNGSNASYRLNVGRDLPNGSVVCVEGWSGGRSLGRPCGEIKF</sequence>
<accession>A0ABV5ZZZ5</accession>
<feature type="chain" id="PRO_5045296998" description="Secreted protein" evidence="1">
    <location>
        <begin position="31"/>
        <end position="124"/>
    </location>
</feature>
<dbReference type="RefSeq" id="WP_377852540.1">
    <property type="nucleotide sequence ID" value="NZ_JBHLZU010000011.1"/>
</dbReference>
<dbReference type="PROSITE" id="PS51257">
    <property type="entry name" value="PROKAR_LIPOPROTEIN"/>
    <property type="match status" value="1"/>
</dbReference>
<evidence type="ECO:0008006" key="4">
    <source>
        <dbReference type="Google" id="ProtNLM"/>
    </source>
</evidence>
<keyword evidence="3" id="KW-1185">Reference proteome</keyword>
<organism evidence="2 3">
    <name type="scientific">Allokutzneria oryzae</name>
    <dbReference type="NCBI Taxonomy" id="1378989"/>
    <lineage>
        <taxon>Bacteria</taxon>
        <taxon>Bacillati</taxon>
        <taxon>Actinomycetota</taxon>
        <taxon>Actinomycetes</taxon>
        <taxon>Pseudonocardiales</taxon>
        <taxon>Pseudonocardiaceae</taxon>
        <taxon>Allokutzneria</taxon>
    </lineage>
</organism>
<reference evidence="2 3" key="1">
    <citation type="submission" date="2024-09" db="EMBL/GenBank/DDBJ databases">
        <authorList>
            <person name="Sun Q."/>
            <person name="Mori K."/>
        </authorList>
    </citation>
    <scope>NUCLEOTIDE SEQUENCE [LARGE SCALE GENOMIC DNA]</scope>
    <source>
        <strain evidence="2 3">TBRC 7907</strain>
    </source>
</reference>
<name>A0ABV5ZZZ5_9PSEU</name>
<evidence type="ECO:0000313" key="2">
    <source>
        <dbReference type="EMBL" id="MFB9905234.1"/>
    </source>
</evidence>
<dbReference type="InterPro" id="IPR006311">
    <property type="entry name" value="TAT_signal"/>
</dbReference>